<feature type="compositionally biased region" description="Low complexity" evidence="1">
    <location>
        <begin position="219"/>
        <end position="229"/>
    </location>
</feature>
<comment type="caution">
    <text evidence="3">The sequence shown here is derived from an EMBL/GenBank/DDBJ whole genome shotgun (WGS) entry which is preliminary data.</text>
</comment>
<protein>
    <submittedName>
        <fullName evidence="3">MarR family transcriptional regulator</fullName>
    </submittedName>
</protein>
<proteinExistence type="predicted"/>
<feature type="region of interest" description="Disordered" evidence="1">
    <location>
        <begin position="219"/>
        <end position="252"/>
    </location>
</feature>
<dbReference type="SMART" id="SM00347">
    <property type="entry name" value="HTH_MARR"/>
    <property type="match status" value="1"/>
</dbReference>
<dbReference type="GO" id="GO:0003700">
    <property type="term" value="F:DNA-binding transcription factor activity"/>
    <property type="evidence" value="ECO:0007669"/>
    <property type="project" value="InterPro"/>
</dbReference>
<evidence type="ECO:0000313" key="4">
    <source>
        <dbReference type="Proteomes" id="UP000272503"/>
    </source>
</evidence>
<dbReference type="Proteomes" id="UP000272503">
    <property type="component" value="Unassembled WGS sequence"/>
</dbReference>
<gene>
    <name evidence="3" type="ORF">D9V32_01410</name>
</gene>
<reference evidence="3 4" key="1">
    <citation type="submission" date="2018-10" db="EMBL/GenBank/DDBJ databases">
        <authorList>
            <person name="Li J."/>
        </authorList>
    </citation>
    <scope>NUCLEOTIDE SEQUENCE [LARGE SCALE GENOMIC DNA]</scope>
    <source>
        <strain evidence="3 4">IF 016277</strain>
    </source>
</reference>
<feature type="region of interest" description="Disordered" evidence="1">
    <location>
        <begin position="1"/>
        <end position="22"/>
    </location>
</feature>
<dbReference type="PROSITE" id="PS50995">
    <property type="entry name" value="HTH_MARR_2"/>
    <property type="match status" value="1"/>
</dbReference>
<dbReference type="InterPro" id="IPR036390">
    <property type="entry name" value="WH_DNA-bd_sf"/>
</dbReference>
<dbReference type="GO" id="GO:0006950">
    <property type="term" value="P:response to stress"/>
    <property type="evidence" value="ECO:0007669"/>
    <property type="project" value="TreeGrafter"/>
</dbReference>
<dbReference type="OrthoDB" id="162531at2"/>
<keyword evidence="4" id="KW-1185">Reference proteome</keyword>
<feature type="region of interest" description="Disordered" evidence="1">
    <location>
        <begin position="47"/>
        <end position="67"/>
    </location>
</feature>
<name>A0A3L7ADC4_9MICO</name>
<feature type="domain" description="HTH marR-type" evidence="2">
    <location>
        <begin position="69"/>
        <end position="205"/>
    </location>
</feature>
<dbReference type="PRINTS" id="PR00598">
    <property type="entry name" value="HTHMARR"/>
</dbReference>
<dbReference type="EMBL" id="RCUX01000001">
    <property type="protein sequence ID" value="RLP78015.1"/>
    <property type="molecule type" value="Genomic_DNA"/>
</dbReference>
<dbReference type="PANTHER" id="PTHR33164">
    <property type="entry name" value="TRANSCRIPTIONAL REGULATOR, MARR FAMILY"/>
    <property type="match status" value="1"/>
</dbReference>
<organism evidence="3 4">
    <name type="scientific">Mycetocola tolaasinivorans</name>
    <dbReference type="NCBI Taxonomy" id="76635"/>
    <lineage>
        <taxon>Bacteria</taxon>
        <taxon>Bacillati</taxon>
        <taxon>Actinomycetota</taxon>
        <taxon>Actinomycetes</taxon>
        <taxon>Micrococcales</taxon>
        <taxon>Microbacteriaceae</taxon>
        <taxon>Mycetocola</taxon>
    </lineage>
</organism>
<evidence type="ECO:0000313" key="3">
    <source>
        <dbReference type="EMBL" id="RLP78015.1"/>
    </source>
</evidence>
<evidence type="ECO:0000256" key="1">
    <source>
        <dbReference type="SAM" id="MobiDB-lite"/>
    </source>
</evidence>
<dbReference type="Gene3D" id="1.10.10.10">
    <property type="entry name" value="Winged helix-like DNA-binding domain superfamily/Winged helix DNA-binding domain"/>
    <property type="match status" value="1"/>
</dbReference>
<dbReference type="InterPro" id="IPR039422">
    <property type="entry name" value="MarR/SlyA-like"/>
</dbReference>
<dbReference type="AlphaFoldDB" id="A0A3L7ADC4"/>
<accession>A0A3L7ADC4</accession>
<dbReference type="RefSeq" id="WP_121647107.1">
    <property type="nucleotide sequence ID" value="NZ_RCUX01000001.1"/>
</dbReference>
<dbReference type="PANTHER" id="PTHR33164:SF43">
    <property type="entry name" value="HTH-TYPE TRANSCRIPTIONAL REPRESSOR YETL"/>
    <property type="match status" value="1"/>
</dbReference>
<dbReference type="InterPro" id="IPR036388">
    <property type="entry name" value="WH-like_DNA-bd_sf"/>
</dbReference>
<evidence type="ECO:0000259" key="2">
    <source>
        <dbReference type="PROSITE" id="PS50995"/>
    </source>
</evidence>
<feature type="compositionally biased region" description="Acidic residues" evidence="1">
    <location>
        <begin position="49"/>
        <end position="62"/>
    </location>
</feature>
<dbReference type="SUPFAM" id="SSF46785">
    <property type="entry name" value="Winged helix' DNA-binding domain"/>
    <property type="match status" value="1"/>
</dbReference>
<sequence length="252" mass="26258">MAPNYWYPPDVAPDPAPEVGSVVGTEAVPDASAAAGTEVGTDVVTNAVPDDEANGAPDEEPDGNAQGGAVGVLRALRRWRECDESMRRATRRDMGLGETDMAALRYLIASAGRDESVTAKRLAEHLGISSASTTKLTDRLEASGHLRRLPHPDDRRAILLEVSERTHREVRSTLGGRHERMFAAANALSDSEQVAVIRFLDRIGAGLREDDVAVTVAAGPTAGSTAGSPQAIPVPVSAPGTAGSAAVPQPGT</sequence>
<dbReference type="Pfam" id="PF12802">
    <property type="entry name" value="MarR_2"/>
    <property type="match status" value="1"/>
</dbReference>
<dbReference type="InterPro" id="IPR000835">
    <property type="entry name" value="HTH_MarR-typ"/>
</dbReference>